<dbReference type="AlphaFoldDB" id="A0A0Q2XYW8"/>
<comment type="caution">
    <text evidence="2">The sequence shown here is derived from an EMBL/GenBank/DDBJ whole genome shotgun (WGS) entry which is preliminary data.</text>
</comment>
<protein>
    <submittedName>
        <fullName evidence="2">Uncharacterized protein</fullName>
    </submittedName>
</protein>
<name>A0A0Q2XYW8_VIBFU</name>
<evidence type="ECO:0000313" key="2">
    <source>
        <dbReference type="EMBL" id="KQH85604.1"/>
    </source>
</evidence>
<dbReference type="RefSeq" id="WP_004726296.1">
    <property type="nucleotide sequence ID" value="NZ_CABLCD010000013.1"/>
</dbReference>
<gene>
    <name evidence="2" type="ORF">AMR76_13975</name>
</gene>
<evidence type="ECO:0000256" key="1">
    <source>
        <dbReference type="SAM" id="Phobius"/>
    </source>
</evidence>
<dbReference type="OrthoDB" id="5906728at2"/>
<proteinExistence type="predicted"/>
<feature type="transmembrane region" description="Helical" evidence="1">
    <location>
        <begin position="65"/>
        <end position="85"/>
    </location>
</feature>
<evidence type="ECO:0000313" key="3">
    <source>
        <dbReference type="Proteomes" id="UP000051221"/>
    </source>
</evidence>
<feature type="transmembrane region" description="Helical" evidence="1">
    <location>
        <begin position="7"/>
        <end position="26"/>
    </location>
</feature>
<dbReference type="InParanoid" id="A0A0Q2XYW8"/>
<keyword evidence="1" id="KW-0472">Membrane</keyword>
<keyword evidence="1" id="KW-0812">Transmembrane</keyword>
<feature type="transmembrane region" description="Helical" evidence="1">
    <location>
        <begin position="32"/>
        <end position="53"/>
    </location>
</feature>
<reference evidence="2 3" key="1">
    <citation type="submission" date="2015-08" db="EMBL/GenBank/DDBJ databases">
        <title>Antibacterial properties of a collection of Vibrionaceae strains.</title>
        <authorList>
            <person name="Giubergia S."/>
        </authorList>
    </citation>
    <scope>NUCLEOTIDE SEQUENCE [LARGE SCALE GENOMIC DNA]</scope>
    <source>
        <strain evidence="2 3">S0821</strain>
    </source>
</reference>
<keyword evidence="3" id="KW-1185">Reference proteome</keyword>
<sequence>MIKHKRRWVAWLTLINFVLTFGYLLMPVPDEIINFILGMLLLCYNYFIVRVVVNFPKGTLSTRQDSHLVAPLWGSILLAMFSVAAQY</sequence>
<accession>A0A0Q2XYW8</accession>
<organism evidence="2 3">
    <name type="scientific">Vibrio furnissii</name>
    <dbReference type="NCBI Taxonomy" id="29494"/>
    <lineage>
        <taxon>Bacteria</taxon>
        <taxon>Pseudomonadati</taxon>
        <taxon>Pseudomonadota</taxon>
        <taxon>Gammaproteobacteria</taxon>
        <taxon>Vibrionales</taxon>
        <taxon>Vibrionaceae</taxon>
        <taxon>Vibrio</taxon>
    </lineage>
</organism>
<keyword evidence="1" id="KW-1133">Transmembrane helix</keyword>
<dbReference type="EMBL" id="LKHS01000010">
    <property type="protein sequence ID" value="KQH85604.1"/>
    <property type="molecule type" value="Genomic_DNA"/>
</dbReference>
<dbReference type="GeneID" id="50535242"/>
<dbReference type="Proteomes" id="UP000051221">
    <property type="component" value="Unassembled WGS sequence"/>
</dbReference>